<protein>
    <recommendedName>
        <fullName evidence="5">Methyltransferase NSUN6</fullName>
    </recommendedName>
</protein>
<dbReference type="Pfam" id="PF01189">
    <property type="entry name" value="Methyltr_RsmB-F"/>
    <property type="match status" value="1"/>
</dbReference>
<dbReference type="InterPro" id="IPR002478">
    <property type="entry name" value="PUA"/>
</dbReference>
<dbReference type="GO" id="GO:0003723">
    <property type="term" value="F:RNA binding"/>
    <property type="evidence" value="ECO:0007669"/>
    <property type="project" value="InterPro"/>
</dbReference>
<dbReference type="Gene3D" id="3.40.50.150">
    <property type="entry name" value="Vaccinia Virus protein VP39"/>
    <property type="match status" value="1"/>
</dbReference>
<keyword evidence="4" id="KW-1185">Reference proteome</keyword>
<dbReference type="InterPro" id="IPR029063">
    <property type="entry name" value="SAM-dependent_MTases_sf"/>
</dbReference>
<accession>A0A9P0F316</accession>
<evidence type="ECO:0008006" key="5">
    <source>
        <dbReference type="Google" id="ProtNLM"/>
    </source>
</evidence>
<dbReference type="Pfam" id="PF01472">
    <property type="entry name" value="PUA"/>
    <property type="match status" value="1"/>
</dbReference>
<dbReference type="GO" id="GO:0008173">
    <property type="term" value="F:RNA methyltransferase activity"/>
    <property type="evidence" value="ECO:0007669"/>
    <property type="project" value="InterPro"/>
</dbReference>
<reference evidence="3" key="1">
    <citation type="submission" date="2021-12" db="EMBL/GenBank/DDBJ databases">
        <authorList>
            <person name="King R."/>
        </authorList>
    </citation>
    <scope>NUCLEOTIDE SEQUENCE</scope>
</reference>
<dbReference type="KEGG" id="btab:109034895"/>
<dbReference type="InterPro" id="IPR036974">
    <property type="entry name" value="PUA_sf"/>
</dbReference>
<dbReference type="InterPro" id="IPR023267">
    <property type="entry name" value="RCMT"/>
</dbReference>
<feature type="domain" description="PUA" evidence="2">
    <location>
        <begin position="119"/>
        <end position="160"/>
    </location>
</feature>
<evidence type="ECO:0000313" key="4">
    <source>
        <dbReference type="Proteomes" id="UP001152759"/>
    </source>
</evidence>
<dbReference type="CDD" id="cd21150">
    <property type="entry name" value="PUA_NSun6-like"/>
    <property type="match status" value="1"/>
</dbReference>
<sequence length="463" mass="51503">MVLRLDAKTLLSAMSLKDLFKNLDDVNSVLPELIPADELNLKELDWISWYLSAPQFSSVRVNTIAFSPDSVVDQLSEQLEKIATLFNKEPPKVFVHHLLPDCVIISPWKEANLTRRNKEVIVDKFCGLAVLRGSPVFAPGVKGMQSDVREGTEVSVFADASNRCKRGFLREFVDNSKTFVGNGVVKMDRYRLFNEKELPYGIAVEITDTESKVCGVELPENLGILQNLPSIVCGHVLGVNAEDNLTVLDMCAAPGNKATHLATLMKNKGLIIALDKTKKKTHKINKLCAQLGIQNIRTFAFDSRKSIDRFREGVNLSDGPPYTPECFDRVLLDAPCSGLGQRPVFDFDLTQKEIESFPLVQKHLFSVAVQHVRVGGFLVYSTCSITHAENEGLVKWALEKFPQIRLVPAEPIIGKSRTVESGLSEEESKMIQKFGPPSDCTPDTDTIGFFIAKFKKVESVQHP</sequence>
<dbReference type="PROSITE" id="PS01153">
    <property type="entry name" value="NOL1_NOP2_SUN"/>
    <property type="match status" value="1"/>
</dbReference>
<dbReference type="GO" id="GO:0001510">
    <property type="term" value="P:RNA methylation"/>
    <property type="evidence" value="ECO:0007669"/>
    <property type="project" value="InterPro"/>
</dbReference>
<dbReference type="Gene3D" id="2.30.130.10">
    <property type="entry name" value="PUA domain"/>
    <property type="match status" value="1"/>
</dbReference>
<dbReference type="Proteomes" id="UP001152759">
    <property type="component" value="Chromosome 5"/>
</dbReference>
<proteinExistence type="predicted"/>
<dbReference type="PANTHER" id="PTHR22807:SF34">
    <property type="entry name" value="TRNA (CYTOSINE(72)-C(5))-METHYLTRANSFERASE NSUN6"/>
    <property type="match status" value="1"/>
</dbReference>
<dbReference type="InterPro" id="IPR015947">
    <property type="entry name" value="PUA-like_sf"/>
</dbReference>
<dbReference type="PRINTS" id="PR02008">
    <property type="entry name" value="RCMTFAMILY"/>
</dbReference>
<feature type="domain" description="SAM-dependent methyltransferase RsmB-F/NOP2-type catalytic core" evidence="1">
    <location>
        <begin position="240"/>
        <end position="455"/>
    </location>
</feature>
<dbReference type="PANTHER" id="PTHR22807">
    <property type="entry name" value="NOP2 YEAST -RELATED NOL1/NOP2/FMU SUN DOMAIN-CONTAINING"/>
    <property type="match status" value="1"/>
</dbReference>
<dbReference type="InterPro" id="IPR049560">
    <property type="entry name" value="MeTrfase_RsmB-F_NOP2_cat"/>
</dbReference>
<dbReference type="AlphaFoldDB" id="A0A9P0F316"/>
<dbReference type="SUPFAM" id="SSF88697">
    <property type="entry name" value="PUA domain-like"/>
    <property type="match status" value="1"/>
</dbReference>
<gene>
    <name evidence="3" type="ORF">BEMITA_LOCUS8626</name>
</gene>
<evidence type="ECO:0000313" key="3">
    <source>
        <dbReference type="EMBL" id="CAH0389842.1"/>
    </source>
</evidence>
<organism evidence="3 4">
    <name type="scientific">Bemisia tabaci</name>
    <name type="common">Sweetpotato whitefly</name>
    <name type="synonym">Aleurodes tabaci</name>
    <dbReference type="NCBI Taxonomy" id="7038"/>
    <lineage>
        <taxon>Eukaryota</taxon>
        <taxon>Metazoa</taxon>
        <taxon>Ecdysozoa</taxon>
        <taxon>Arthropoda</taxon>
        <taxon>Hexapoda</taxon>
        <taxon>Insecta</taxon>
        <taxon>Pterygota</taxon>
        <taxon>Neoptera</taxon>
        <taxon>Paraneoptera</taxon>
        <taxon>Hemiptera</taxon>
        <taxon>Sternorrhyncha</taxon>
        <taxon>Aleyrodoidea</taxon>
        <taxon>Aleyrodidae</taxon>
        <taxon>Aleyrodinae</taxon>
        <taxon>Bemisia</taxon>
    </lineage>
</organism>
<name>A0A9P0F316_BEMTA</name>
<dbReference type="InterPro" id="IPR018314">
    <property type="entry name" value="RsmB/NOL1/NOP2-like_CS"/>
</dbReference>
<evidence type="ECO:0000259" key="1">
    <source>
        <dbReference type="Pfam" id="PF01189"/>
    </source>
</evidence>
<dbReference type="EMBL" id="OU963866">
    <property type="protein sequence ID" value="CAH0389842.1"/>
    <property type="molecule type" value="Genomic_DNA"/>
</dbReference>
<evidence type="ECO:0000259" key="2">
    <source>
        <dbReference type="Pfam" id="PF01472"/>
    </source>
</evidence>
<dbReference type="SUPFAM" id="SSF53335">
    <property type="entry name" value="S-adenosyl-L-methionine-dependent methyltransferases"/>
    <property type="match status" value="1"/>
</dbReference>